<accession>T1CZS3</accession>
<evidence type="ECO:0000259" key="1">
    <source>
        <dbReference type="Pfam" id="PF01609"/>
    </source>
</evidence>
<dbReference type="SUPFAM" id="SSF53098">
    <property type="entry name" value="Ribonuclease H-like"/>
    <property type="match status" value="1"/>
</dbReference>
<dbReference type="InterPro" id="IPR002559">
    <property type="entry name" value="Transposase_11"/>
</dbReference>
<dbReference type="Pfam" id="PF01609">
    <property type="entry name" value="DDE_Tnp_1"/>
    <property type="match status" value="1"/>
</dbReference>
<dbReference type="InterPro" id="IPR012337">
    <property type="entry name" value="RNaseH-like_sf"/>
</dbReference>
<name>T1CZS3_9ZZZZ</name>
<dbReference type="GO" id="GO:0004803">
    <property type="term" value="F:transposase activity"/>
    <property type="evidence" value="ECO:0007669"/>
    <property type="project" value="InterPro"/>
</dbReference>
<dbReference type="PANTHER" id="PTHR34614">
    <property type="match status" value="1"/>
</dbReference>
<feature type="domain" description="Transposase IS4-like" evidence="1">
    <location>
        <begin position="54"/>
        <end position="314"/>
    </location>
</feature>
<comment type="caution">
    <text evidence="2">The sequence shown here is derived from an EMBL/GenBank/DDBJ whole genome shotgun (WGS) entry which is preliminary data.</text>
</comment>
<dbReference type="EMBL" id="AUZX01002805">
    <property type="protein sequence ID" value="EQD75685.1"/>
    <property type="molecule type" value="Genomic_DNA"/>
</dbReference>
<reference evidence="2" key="1">
    <citation type="submission" date="2013-08" db="EMBL/GenBank/DDBJ databases">
        <authorList>
            <person name="Mendez C."/>
            <person name="Richter M."/>
            <person name="Ferrer M."/>
            <person name="Sanchez J."/>
        </authorList>
    </citation>
    <scope>NUCLEOTIDE SEQUENCE</scope>
</reference>
<dbReference type="GO" id="GO:0006313">
    <property type="term" value="P:DNA transposition"/>
    <property type="evidence" value="ECO:0007669"/>
    <property type="project" value="InterPro"/>
</dbReference>
<sequence length="368" mass="42145">MDTVYSRGDLPIRRVNAIQEASTKAWASETGRDSAHHLVYSDVCRIVYNGNDCAWAEWGHGPEGRPHIGIAMVTGRKYHFPHFSMPVKGSMHDSKTLLTIADELKRRGMHDLTMVLDRAYLSEKNVSMAQSAHLNLLGGCRDGSTEVSEALRRWKDEEIQQPGEVIIRSRDSILYYRGWEGKLFGSHGQIVVTLDPMRMAMERGTRDRILMEMRKNKNPAAIKTIREELGSIAVSSPGRKGWKVDWDTEKKERMSDGRFVIFTTDMTMSPEEIVEAYFQRDEIEKAFRELKSSASMAPIRYRLWNRVDVYLSVICHEAYLIRTGIRQRLRKAGMTESVDDVIRSLGEVYMVKDLVEKGSVERWGPITK</sequence>
<protein>
    <submittedName>
        <fullName evidence="2">Transposase IS4 family protein</fullName>
    </submittedName>
</protein>
<dbReference type="AlphaFoldDB" id="T1CZS3"/>
<dbReference type="GO" id="GO:0003677">
    <property type="term" value="F:DNA binding"/>
    <property type="evidence" value="ECO:0007669"/>
    <property type="project" value="InterPro"/>
</dbReference>
<evidence type="ECO:0000313" key="2">
    <source>
        <dbReference type="EMBL" id="EQD75685.1"/>
    </source>
</evidence>
<organism evidence="2">
    <name type="scientific">mine drainage metagenome</name>
    <dbReference type="NCBI Taxonomy" id="410659"/>
    <lineage>
        <taxon>unclassified sequences</taxon>
        <taxon>metagenomes</taxon>
        <taxon>ecological metagenomes</taxon>
    </lineage>
</organism>
<proteinExistence type="predicted"/>
<feature type="non-terminal residue" evidence="2">
    <location>
        <position position="368"/>
    </location>
</feature>
<gene>
    <name evidence="2" type="ORF">B1A_03840</name>
</gene>
<reference evidence="2" key="2">
    <citation type="journal article" date="2014" name="ISME J.">
        <title>Microbial stratification in low pH oxic and suboxic macroscopic growths along an acid mine drainage.</title>
        <authorList>
            <person name="Mendez-Garcia C."/>
            <person name="Mesa V."/>
            <person name="Sprenger R.R."/>
            <person name="Richter M."/>
            <person name="Diez M.S."/>
            <person name="Solano J."/>
            <person name="Bargiela R."/>
            <person name="Golyshina O.V."/>
            <person name="Manteca A."/>
            <person name="Ramos J.L."/>
            <person name="Gallego J.R."/>
            <person name="Llorente I."/>
            <person name="Martins Dos Santos V.A."/>
            <person name="Jensen O.N."/>
            <person name="Pelaez A.I."/>
            <person name="Sanchez J."/>
            <person name="Ferrer M."/>
        </authorList>
    </citation>
    <scope>NUCLEOTIDE SEQUENCE</scope>
</reference>
<dbReference type="PANTHER" id="PTHR34614:SF2">
    <property type="entry name" value="TRANSPOSASE IS4-LIKE DOMAIN-CONTAINING PROTEIN"/>
    <property type="match status" value="1"/>
</dbReference>